<feature type="transmembrane region" description="Helical" evidence="1">
    <location>
        <begin position="554"/>
        <end position="573"/>
    </location>
</feature>
<name>A0ABQ8J699_DERPT</name>
<feature type="transmembrane region" description="Helical" evidence="1">
    <location>
        <begin position="152"/>
        <end position="175"/>
    </location>
</feature>
<evidence type="ECO:0000313" key="2">
    <source>
        <dbReference type="EMBL" id="KAH9418103.1"/>
    </source>
</evidence>
<gene>
    <name evidence="2" type="ORF">DERP_014065</name>
</gene>
<proteinExistence type="predicted"/>
<keyword evidence="3" id="KW-1185">Reference proteome</keyword>
<keyword evidence="1" id="KW-1133">Transmembrane helix</keyword>
<accession>A0ABQ8J699</accession>
<feature type="transmembrane region" description="Helical" evidence="1">
    <location>
        <begin position="46"/>
        <end position="69"/>
    </location>
</feature>
<dbReference type="EMBL" id="NJHN03000066">
    <property type="protein sequence ID" value="KAH9418103.1"/>
    <property type="molecule type" value="Genomic_DNA"/>
</dbReference>
<keyword evidence="1" id="KW-0472">Membrane</keyword>
<protein>
    <submittedName>
        <fullName evidence="2">Uncharacterized protein</fullName>
    </submittedName>
</protein>
<feature type="transmembrane region" description="Helical" evidence="1">
    <location>
        <begin position="376"/>
        <end position="409"/>
    </location>
</feature>
<sequence length="692" mass="74094">MSSQTKTGEKKPYSANPFSILRSVPPSTNEPVELNTVNLADLADTFVLLFVVVVFLLLLLLLLFIVFVLPFFRLLLLLFFIVELLSLSLVGVVVVVVDPDNVVLAVPLFSGNVFNLDDDDDPELKTFSVGIVVDPVECVESKFVDDDDPSRYLLGDICLLILLLALTSDFDLVAFNDPDLVLVAFNDPVFDSLAFNEPDLDLVAFNDPVVFDSTAVNSIVFESAAPAAVNPIVFDSVAVNVCPDFDSLTFNDPDLESFTFNDPDLDLDFFDEIFPIDGENLKLSTDICCLTEDDLSGCDSVVVFANSVVIDGIGDNSIDSATAFDSVKSNDVGSTKLFSLDFSSVTIVAGGGGGGGGGCVSVKFSLDFSKNFNVSGIILVVGSIFVADDAVVVVVSSAIIVCLIGGTAFDLAILDFLLPPPANVFDLLPPVFSLTPPVRPPPLFSVSILNFEIVVGLGVFVTIENLFVVVRLLLGVFIRRFDGELFDGDRFDGDRFDGDRRELNSFDGDRFDGERLDCDNFDGDRFDGDRFDCDSFAGDLFDNGDCNRFDNGDLVFFDLFEFIIPFVIIVPPANVVTDLAVIEPGSFSANGSAAVSTFSCVCSPIVNVLSSFASCCCPVLFVNISLLVIAAVAVVVVVFDGGDNCCDCFVGISVAISGDCISVCILSVVVADNAVAVVIDFGGDDGVFFFID</sequence>
<dbReference type="Proteomes" id="UP000887458">
    <property type="component" value="Unassembled WGS sequence"/>
</dbReference>
<feature type="transmembrane region" description="Helical" evidence="1">
    <location>
        <begin position="453"/>
        <end position="474"/>
    </location>
</feature>
<reference evidence="2 3" key="1">
    <citation type="journal article" date="2018" name="J. Allergy Clin. Immunol.">
        <title>High-quality assembly of Dermatophagoides pteronyssinus genome and transcriptome reveals a wide range of novel allergens.</title>
        <authorList>
            <person name="Liu X.Y."/>
            <person name="Yang K.Y."/>
            <person name="Wang M.Q."/>
            <person name="Kwok J.S."/>
            <person name="Zeng X."/>
            <person name="Yang Z."/>
            <person name="Xiao X.J."/>
            <person name="Lau C.P."/>
            <person name="Li Y."/>
            <person name="Huang Z.M."/>
            <person name="Ba J.G."/>
            <person name="Yim A.K."/>
            <person name="Ouyang C.Y."/>
            <person name="Ngai S.M."/>
            <person name="Chan T.F."/>
            <person name="Leung E.L."/>
            <person name="Liu L."/>
            <person name="Liu Z.G."/>
            <person name="Tsui S.K."/>
        </authorList>
    </citation>
    <scope>NUCLEOTIDE SEQUENCE [LARGE SCALE GENOMIC DNA]</scope>
    <source>
        <strain evidence="2">Derp</strain>
    </source>
</reference>
<comment type="caution">
    <text evidence="2">The sequence shown here is derived from an EMBL/GenBank/DDBJ whole genome shotgun (WGS) entry which is preliminary data.</text>
</comment>
<keyword evidence="1" id="KW-0812">Transmembrane</keyword>
<feature type="transmembrane region" description="Helical" evidence="1">
    <location>
        <begin position="76"/>
        <end position="97"/>
    </location>
</feature>
<feature type="transmembrane region" description="Helical" evidence="1">
    <location>
        <begin position="620"/>
        <end position="639"/>
    </location>
</feature>
<feature type="transmembrane region" description="Helical" evidence="1">
    <location>
        <begin position="593"/>
        <end position="613"/>
    </location>
</feature>
<evidence type="ECO:0000256" key="1">
    <source>
        <dbReference type="SAM" id="Phobius"/>
    </source>
</evidence>
<reference evidence="2 3" key="2">
    <citation type="journal article" date="2022" name="Mol. Biol. Evol.">
        <title>Comparative Genomics Reveals Insights into the Divergent Evolution of Astigmatic Mites and Household Pest Adaptations.</title>
        <authorList>
            <person name="Xiong Q."/>
            <person name="Wan A.T."/>
            <person name="Liu X."/>
            <person name="Fung C.S."/>
            <person name="Xiao X."/>
            <person name="Malainual N."/>
            <person name="Hou J."/>
            <person name="Wang L."/>
            <person name="Wang M."/>
            <person name="Yang K.Y."/>
            <person name="Cui Y."/>
            <person name="Leung E.L."/>
            <person name="Nong W."/>
            <person name="Shin S.K."/>
            <person name="Au S.W."/>
            <person name="Jeong K.Y."/>
            <person name="Chew F.T."/>
            <person name="Hui J.H."/>
            <person name="Leung T.F."/>
            <person name="Tungtrongchitr A."/>
            <person name="Zhong N."/>
            <person name="Liu Z."/>
            <person name="Tsui S.K."/>
        </authorList>
    </citation>
    <scope>NUCLEOTIDE SEQUENCE [LARGE SCALE GENOMIC DNA]</scope>
    <source>
        <strain evidence="2">Derp</strain>
    </source>
</reference>
<evidence type="ECO:0000313" key="3">
    <source>
        <dbReference type="Proteomes" id="UP000887458"/>
    </source>
</evidence>
<organism evidence="2 3">
    <name type="scientific">Dermatophagoides pteronyssinus</name>
    <name type="common">European house dust mite</name>
    <dbReference type="NCBI Taxonomy" id="6956"/>
    <lineage>
        <taxon>Eukaryota</taxon>
        <taxon>Metazoa</taxon>
        <taxon>Ecdysozoa</taxon>
        <taxon>Arthropoda</taxon>
        <taxon>Chelicerata</taxon>
        <taxon>Arachnida</taxon>
        <taxon>Acari</taxon>
        <taxon>Acariformes</taxon>
        <taxon>Sarcoptiformes</taxon>
        <taxon>Astigmata</taxon>
        <taxon>Psoroptidia</taxon>
        <taxon>Analgoidea</taxon>
        <taxon>Pyroglyphidae</taxon>
        <taxon>Dermatophagoidinae</taxon>
        <taxon>Dermatophagoides</taxon>
    </lineage>
</organism>